<dbReference type="SUPFAM" id="SSF54909">
    <property type="entry name" value="Dimeric alpha+beta barrel"/>
    <property type="match status" value="1"/>
</dbReference>
<dbReference type="PANTHER" id="PTHR37828">
    <property type="entry name" value="GSR2449 PROTEIN"/>
    <property type="match status" value="1"/>
</dbReference>
<proteinExistence type="inferred from homology"/>
<keyword evidence="4" id="KW-1185">Reference proteome</keyword>
<reference evidence="3 4" key="1">
    <citation type="submission" date="2013-04" db="EMBL/GenBank/DDBJ databases">
        <title>The Genome Sequence of Propionimicrobium lymphophilum ACS-093-V-SCH5.</title>
        <authorList>
            <consortium name="The Broad Institute Genomics Platform"/>
            <person name="Earl A."/>
            <person name="Ward D."/>
            <person name="Feldgarden M."/>
            <person name="Gevers D."/>
            <person name="Saerens B."/>
            <person name="Vaneechoutte M."/>
            <person name="Walker B."/>
            <person name="Young S."/>
            <person name="Zeng Q."/>
            <person name="Gargeya S."/>
            <person name="Fitzgerald M."/>
            <person name="Haas B."/>
            <person name="Abouelleil A."/>
            <person name="Allen A.W."/>
            <person name="Alvarado L."/>
            <person name="Arachchi H.M."/>
            <person name="Berlin A.M."/>
            <person name="Chapman S.B."/>
            <person name="Gainer-Dewar J."/>
            <person name="Goldberg J."/>
            <person name="Griggs A."/>
            <person name="Gujja S."/>
            <person name="Hansen M."/>
            <person name="Howarth C."/>
            <person name="Imamovic A."/>
            <person name="Ireland A."/>
            <person name="Larimer J."/>
            <person name="McCowan C."/>
            <person name="Murphy C."/>
            <person name="Pearson M."/>
            <person name="Poon T.W."/>
            <person name="Priest M."/>
            <person name="Roberts A."/>
            <person name="Saif S."/>
            <person name="Shea T."/>
            <person name="Sisk P."/>
            <person name="Sykes S."/>
            <person name="Wortman J."/>
            <person name="Nusbaum C."/>
            <person name="Birren B."/>
        </authorList>
    </citation>
    <scope>NUCLEOTIDE SEQUENCE [LARGE SCALE GENOMIC DNA]</scope>
    <source>
        <strain evidence="3 4">ACS-093-V-SCH5</strain>
    </source>
</reference>
<dbReference type="InterPro" id="IPR011008">
    <property type="entry name" value="Dimeric_a/b-barrel"/>
</dbReference>
<evidence type="ECO:0000313" key="4">
    <source>
        <dbReference type="Proteomes" id="UP000014417"/>
    </source>
</evidence>
<organism evidence="3 4">
    <name type="scientific">Propionimicrobium lymphophilum ACS-093-V-SCH5</name>
    <dbReference type="NCBI Taxonomy" id="883161"/>
    <lineage>
        <taxon>Bacteria</taxon>
        <taxon>Bacillati</taxon>
        <taxon>Actinomycetota</taxon>
        <taxon>Actinomycetes</taxon>
        <taxon>Propionibacteriales</taxon>
        <taxon>Propionibacteriaceae</taxon>
        <taxon>Propionimicrobium</taxon>
    </lineage>
</organism>
<dbReference type="OrthoDB" id="8968203at2"/>
<comment type="similarity">
    <text evidence="1">Belongs to the YciI family.</text>
</comment>
<evidence type="ECO:0000256" key="1">
    <source>
        <dbReference type="ARBA" id="ARBA00007689"/>
    </source>
</evidence>
<dbReference type="Pfam" id="PF03795">
    <property type="entry name" value="YCII"/>
    <property type="match status" value="1"/>
</dbReference>
<dbReference type="RefSeq" id="WP_016455914.1">
    <property type="nucleotide sequence ID" value="NZ_KE150269.1"/>
</dbReference>
<comment type="caution">
    <text evidence="3">The sequence shown here is derived from an EMBL/GenBank/DDBJ whole genome shotgun (WGS) entry which is preliminary data.</text>
</comment>
<dbReference type="InterPro" id="IPR005545">
    <property type="entry name" value="YCII"/>
</dbReference>
<protein>
    <recommendedName>
        <fullName evidence="2">YCII-related domain-containing protein</fullName>
    </recommendedName>
</protein>
<dbReference type="AlphaFoldDB" id="S2WYH7"/>
<sequence length="95" mass="10676">MKYYAVEYTYRSDADVAATRPAHRKYLASLRDQGKLLGGGPLIDAAASALIIFKASDEKDCEEMIGKDPMQTEGVMEYYSITEWNPVTRDFDVES</sequence>
<dbReference type="HOGENOM" id="CLU_110355_7_0_11"/>
<feature type="domain" description="YCII-related" evidence="2">
    <location>
        <begin position="4"/>
        <end position="85"/>
    </location>
</feature>
<dbReference type="EMBL" id="AGZR01000006">
    <property type="protein sequence ID" value="EPD32774.1"/>
    <property type="molecule type" value="Genomic_DNA"/>
</dbReference>
<dbReference type="Proteomes" id="UP000014417">
    <property type="component" value="Unassembled WGS sequence"/>
</dbReference>
<dbReference type="Gene3D" id="3.30.70.1060">
    <property type="entry name" value="Dimeric alpha+beta barrel"/>
    <property type="match status" value="1"/>
</dbReference>
<name>S2WYH7_9ACTN</name>
<dbReference type="STRING" id="883161.HMPREF9306_01081"/>
<accession>S2WYH7</accession>
<evidence type="ECO:0000259" key="2">
    <source>
        <dbReference type="Pfam" id="PF03795"/>
    </source>
</evidence>
<evidence type="ECO:0000313" key="3">
    <source>
        <dbReference type="EMBL" id="EPD32774.1"/>
    </source>
</evidence>
<gene>
    <name evidence="3" type="ORF">HMPREF9306_01081</name>
</gene>
<dbReference type="PANTHER" id="PTHR37828:SF1">
    <property type="entry name" value="YCII-RELATED DOMAIN-CONTAINING PROTEIN"/>
    <property type="match status" value="1"/>
</dbReference>